<dbReference type="EMBL" id="FMJB01000033">
    <property type="protein sequence ID" value="SCM66661.1"/>
    <property type="molecule type" value="Genomic_DNA"/>
</dbReference>
<keyword evidence="1" id="KW-0145">Chemotaxis</keyword>
<feature type="domain" description="HAMP" evidence="5">
    <location>
        <begin position="227"/>
        <end position="280"/>
    </location>
</feature>
<dbReference type="GO" id="GO:0016020">
    <property type="term" value="C:membrane"/>
    <property type="evidence" value="ECO:0007669"/>
    <property type="project" value="InterPro"/>
</dbReference>
<evidence type="ECO:0000313" key="7">
    <source>
        <dbReference type="Proteomes" id="UP000184085"/>
    </source>
</evidence>
<keyword evidence="7" id="KW-1185">Reference proteome</keyword>
<comment type="similarity">
    <text evidence="2">Belongs to the methyl-accepting chemotaxis (MCP) protein family.</text>
</comment>
<evidence type="ECO:0000256" key="3">
    <source>
        <dbReference type="PROSITE-ProRule" id="PRU00284"/>
    </source>
</evidence>
<dbReference type="Gene3D" id="1.10.287.950">
    <property type="entry name" value="Methyl-accepting chemotaxis protein"/>
    <property type="match status" value="1"/>
</dbReference>
<dbReference type="Pfam" id="PF00015">
    <property type="entry name" value="MCPsignal"/>
    <property type="match status" value="1"/>
</dbReference>
<dbReference type="PRINTS" id="PR00260">
    <property type="entry name" value="CHEMTRNSDUCR"/>
</dbReference>
<evidence type="ECO:0000256" key="2">
    <source>
        <dbReference type="ARBA" id="ARBA00029447"/>
    </source>
</evidence>
<dbReference type="CDD" id="cd11386">
    <property type="entry name" value="MCP_signal"/>
    <property type="match status" value="1"/>
</dbReference>
<evidence type="ECO:0000256" key="1">
    <source>
        <dbReference type="ARBA" id="ARBA00022500"/>
    </source>
</evidence>
<dbReference type="InterPro" id="IPR035965">
    <property type="entry name" value="PAS-like_dom_sf"/>
</dbReference>
<dbReference type="InterPro" id="IPR004089">
    <property type="entry name" value="MCPsignal_dom"/>
</dbReference>
<dbReference type="CDD" id="cd00130">
    <property type="entry name" value="PAS"/>
    <property type="match status" value="1"/>
</dbReference>
<dbReference type="GO" id="GO:0006935">
    <property type="term" value="P:chemotaxis"/>
    <property type="evidence" value="ECO:0007669"/>
    <property type="project" value="UniProtKB-KW"/>
</dbReference>
<proteinExistence type="inferred from homology"/>
<dbReference type="AlphaFoldDB" id="A0A1M4MVX8"/>
<dbReference type="Pfam" id="PF13188">
    <property type="entry name" value="PAS_8"/>
    <property type="match status" value="1"/>
</dbReference>
<reference evidence="7" key="1">
    <citation type="submission" date="2016-09" db="EMBL/GenBank/DDBJ databases">
        <authorList>
            <person name="Wibberg D."/>
        </authorList>
    </citation>
    <scope>NUCLEOTIDE SEQUENCE [LARGE SCALE GENOMIC DNA]</scope>
</reference>
<name>A0A1M4MVX8_9RHOB</name>
<dbReference type="InterPro" id="IPR051310">
    <property type="entry name" value="MCP_chemotaxis"/>
</dbReference>
<feature type="domain" description="Methyl-accepting transducer" evidence="4">
    <location>
        <begin position="285"/>
        <end position="507"/>
    </location>
</feature>
<dbReference type="InterPro" id="IPR000014">
    <property type="entry name" value="PAS"/>
</dbReference>
<dbReference type="InterPro" id="IPR003660">
    <property type="entry name" value="HAMP_dom"/>
</dbReference>
<dbReference type="InterPro" id="IPR041395">
    <property type="entry name" value="McpB_HAMP_3rd"/>
</dbReference>
<evidence type="ECO:0000313" key="6">
    <source>
        <dbReference type="EMBL" id="SCM66661.1"/>
    </source>
</evidence>
<dbReference type="SUPFAM" id="SSF58104">
    <property type="entry name" value="Methyl-accepting chemotaxis protein (MCP) signaling domain"/>
    <property type="match status" value="1"/>
</dbReference>
<accession>A0A1M4MVX8</accession>
<dbReference type="GO" id="GO:0007165">
    <property type="term" value="P:signal transduction"/>
    <property type="evidence" value="ECO:0007669"/>
    <property type="project" value="UniProtKB-KW"/>
</dbReference>
<dbReference type="GO" id="GO:0004888">
    <property type="term" value="F:transmembrane signaling receptor activity"/>
    <property type="evidence" value="ECO:0007669"/>
    <property type="project" value="InterPro"/>
</dbReference>
<keyword evidence="6" id="KW-0675">Receptor</keyword>
<gene>
    <name evidence="6" type="primary">tlpT1</name>
    <name evidence="6" type="ORF">KARMA_0840</name>
</gene>
<organism evidence="6 7">
    <name type="scientific">Donghicola eburneus</name>
    <dbReference type="NCBI Taxonomy" id="393278"/>
    <lineage>
        <taxon>Bacteria</taxon>
        <taxon>Pseudomonadati</taxon>
        <taxon>Pseudomonadota</taxon>
        <taxon>Alphaproteobacteria</taxon>
        <taxon>Rhodobacterales</taxon>
        <taxon>Roseobacteraceae</taxon>
        <taxon>Donghicola</taxon>
    </lineage>
</organism>
<dbReference type="PANTHER" id="PTHR43531">
    <property type="entry name" value="PROTEIN ICFG"/>
    <property type="match status" value="1"/>
</dbReference>
<evidence type="ECO:0000259" key="5">
    <source>
        <dbReference type="PROSITE" id="PS50885"/>
    </source>
</evidence>
<dbReference type="InterPro" id="IPR004090">
    <property type="entry name" value="Chemotax_Me-accpt_rcpt"/>
</dbReference>
<keyword evidence="3" id="KW-0807">Transducer</keyword>
<dbReference type="PROSITE" id="PS50111">
    <property type="entry name" value="CHEMOTAXIS_TRANSDUC_2"/>
    <property type="match status" value="1"/>
</dbReference>
<dbReference type="Proteomes" id="UP000184085">
    <property type="component" value="Unassembled WGS sequence"/>
</dbReference>
<dbReference type="Gene3D" id="3.30.450.20">
    <property type="entry name" value="PAS domain"/>
    <property type="match status" value="1"/>
</dbReference>
<dbReference type="PROSITE" id="PS50885">
    <property type="entry name" value="HAMP"/>
    <property type="match status" value="1"/>
</dbReference>
<evidence type="ECO:0000259" key="4">
    <source>
        <dbReference type="PROSITE" id="PS50111"/>
    </source>
</evidence>
<dbReference type="RefSeq" id="WP_072704514.1">
    <property type="nucleotide sequence ID" value="NZ_FMJB01000033.1"/>
</dbReference>
<protein>
    <submittedName>
        <fullName evidence="6">Putative cytoplasmic chemoreceptor, TlpT</fullName>
    </submittedName>
</protein>
<dbReference type="SMART" id="SM00283">
    <property type="entry name" value="MA"/>
    <property type="match status" value="1"/>
</dbReference>
<dbReference type="SUPFAM" id="SSF55785">
    <property type="entry name" value="PYP-like sensor domain (PAS domain)"/>
    <property type="match status" value="1"/>
</dbReference>
<dbReference type="Pfam" id="PF18575">
    <property type="entry name" value="HAMP_N3"/>
    <property type="match status" value="1"/>
</dbReference>
<dbReference type="PANTHER" id="PTHR43531:SF11">
    <property type="entry name" value="METHYL-ACCEPTING CHEMOTAXIS PROTEIN 3"/>
    <property type="match status" value="1"/>
</dbReference>
<sequence length="564" mass="61563">MALDAGLEPSNELNTLLATDAMNLLGDPMMVADADFVIQYVNDAALAMFAAIEDDIRRDLPDFRAKEVLGKTIDVFHKNPVHQRRILDALKSPHVGRFTIGGKSLMFRASPKFRPDGKLSLILVEWQDQTEILRDRWQLDELIRRVSEMAERHLDGFINDFIAHDDLDETYAQVGRRVNRMVQDHINTKKSIISCMNAFSRGDFEQPFPPLSGDRAFINDAIEEIRRAFSAIVSEIQRLSAAIVNGDLDQEIQPDAFEGAYREIIASFAQAVEGLHSRFGEIKHQTTITTSGANSVSDSAHALTALAQEQSAAIDQISASIEETDNLTAANSKSAQSMSAFASETRQISEDGRERVERMHRSMQEIASASQDISKIIKAIDEIAFQTNLLALNAAVEAARAGSHGRGFAVVAQEVRSLAGRSAKAASETSDLIETTTRLVNDGVNSAVETREAFGTIAKNIAKLESSTTDIANSSVQQSRGVSQIAMAVNELAKMGQSASAQSEQLAGTSREMNDSAKTMSRILEQLTLKQRPHAAAGAETITIGDQQFSQSQIAQLIASMNGR</sequence>